<dbReference type="GO" id="GO:0005634">
    <property type="term" value="C:nucleus"/>
    <property type="evidence" value="ECO:0007669"/>
    <property type="project" value="TreeGrafter"/>
</dbReference>
<evidence type="ECO:0000313" key="3">
    <source>
        <dbReference type="EMBL" id="CAB4318413.1"/>
    </source>
</evidence>
<dbReference type="EMBL" id="CAEKKB010000007">
    <property type="protein sequence ID" value="CAB4318413.1"/>
    <property type="molecule type" value="Genomic_DNA"/>
</dbReference>
<gene>
    <name evidence="2" type="ORF">CURHAP_LOCUS46127</name>
    <name evidence="3" type="ORF">ORAREDHAP_LOCUS45469</name>
</gene>
<dbReference type="GO" id="GO:0006402">
    <property type="term" value="P:mRNA catabolic process"/>
    <property type="evidence" value="ECO:0007669"/>
    <property type="project" value="TreeGrafter"/>
</dbReference>
<dbReference type="PROSITE" id="PS50830">
    <property type="entry name" value="TNASE_3"/>
    <property type="match status" value="1"/>
</dbReference>
<dbReference type="GO" id="GO:0003723">
    <property type="term" value="F:RNA binding"/>
    <property type="evidence" value="ECO:0007669"/>
    <property type="project" value="TreeGrafter"/>
</dbReference>
<reference evidence="5" key="1">
    <citation type="journal article" date="2020" name="Genome Biol.">
        <title>Gamete binning: chromosome-level and haplotype-resolved genome assembly enabled by high-throughput single-cell sequencing of gamete genomes.</title>
        <authorList>
            <person name="Campoy J.A."/>
            <person name="Sun H."/>
            <person name="Goel M."/>
            <person name="Jiao W.-B."/>
            <person name="Folz-Donahue K."/>
            <person name="Wang N."/>
            <person name="Rubio M."/>
            <person name="Liu C."/>
            <person name="Kukat C."/>
            <person name="Ruiz D."/>
            <person name="Huettel B."/>
            <person name="Schneeberger K."/>
        </authorList>
    </citation>
    <scope>NUCLEOTIDE SEQUENCE [LARGE SCALE GENOMIC DNA]</scope>
    <source>
        <strain evidence="5">cv. Rojo Pasion</strain>
    </source>
</reference>
<organism evidence="3 5">
    <name type="scientific">Prunus armeniaca</name>
    <name type="common">Apricot</name>
    <name type="synonym">Armeniaca vulgaris</name>
    <dbReference type="NCBI Taxonomy" id="36596"/>
    <lineage>
        <taxon>Eukaryota</taxon>
        <taxon>Viridiplantae</taxon>
        <taxon>Streptophyta</taxon>
        <taxon>Embryophyta</taxon>
        <taxon>Tracheophyta</taxon>
        <taxon>Spermatophyta</taxon>
        <taxon>Magnoliopsida</taxon>
        <taxon>eudicotyledons</taxon>
        <taxon>Gunneridae</taxon>
        <taxon>Pentapetalae</taxon>
        <taxon>rosids</taxon>
        <taxon>fabids</taxon>
        <taxon>Rosales</taxon>
        <taxon>Rosaceae</taxon>
        <taxon>Amygdaloideae</taxon>
        <taxon>Amygdaleae</taxon>
        <taxon>Prunus</taxon>
    </lineage>
</organism>
<evidence type="ECO:0000313" key="5">
    <source>
        <dbReference type="Proteomes" id="UP000507245"/>
    </source>
</evidence>
<dbReference type="Gene3D" id="2.40.50.90">
    <property type="match status" value="1"/>
</dbReference>
<dbReference type="Pfam" id="PF00565">
    <property type="entry name" value="SNase"/>
    <property type="match status" value="1"/>
</dbReference>
<dbReference type="PANTHER" id="PTHR12302">
    <property type="entry name" value="EBNA2 BINDING PROTEIN P100"/>
    <property type="match status" value="1"/>
</dbReference>
<dbReference type="SUPFAM" id="SSF50199">
    <property type="entry name" value="Staphylococcal nuclease"/>
    <property type="match status" value="1"/>
</dbReference>
<dbReference type="GO" id="GO:0005829">
    <property type="term" value="C:cytosol"/>
    <property type="evidence" value="ECO:0007669"/>
    <property type="project" value="TreeGrafter"/>
</dbReference>
<dbReference type="SMART" id="SM00318">
    <property type="entry name" value="SNc"/>
    <property type="match status" value="1"/>
</dbReference>
<evidence type="ECO:0000313" key="2">
    <source>
        <dbReference type="EMBL" id="CAB4288044.1"/>
    </source>
</evidence>
<dbReference type="PANTHER" id="PTHR12302:SF2">
    <property type="entry name" value="STAPHYLOCOCCAL NUCLEASE DOMAIN-CONTAINING PROTEIN 1"/>
    <property type="match status" value="1"/>
</dbReference>
<keyword evidence="5" id="KW-1185">Reference proteome</keyword>
<feature type="domain" description="TNase-like" evidence="1">
    <location>
        <begin position="58"/>
        <end position="180"/>
    </location>
</feature>
<dbReference type="Proteomes" id="UP000507245">
    <property type="component" value="Unassembled WGS sequence"/>
</dbReference>
<dbReference type="InterPro" id="IPR016071">
    <property type="entry name" value="Staphylococal_nuclease_OB-fold"/>
</dbReference>
<dbReference type="EMBL" id="CAEKDK010000007">
    <property type="protein sequence ID" value="CAB4288044.1"/>
    <property type="molecule type" value="Genomic_DNA"/>
</dbReference>
<evidence type="ECO:0000259" key="1">
    <source>
        <dbReference type="PROSITE" id="PS50830"/>
    </source>
</evidence>
<evidence type="ECO:0000313" key="4">
    <source>
        <dbReference type="Proteomes" id="UP000507222"/>
    </source>
</evidence>
<dbReference type="Proteomes" id="UP000507222">
    <property type="component" value="Unassembled WGS sequence"/>
</dbReference>
<protein>
    <recommendedName>
        <fullName evidence="1">TNase-like domain-containing protein</fullName>
    </recommendedName>
</protein>
<dbReference type="OrthoDB" id="1159823at2759"/>
<reference evidence="3 4" key="2">
    <citation type="submission" date="2020-05" db="EMBL/GenBank/DDBJ databases">
        <authorList>
            <person name="Campoy J."/>
            <person name="Schneeberger K."/>
            <person name="Spophaly S."/>
        </authorList>
    </citation>
    <scope>NUCLEOTIDE SEQUENCE [LARGE SCALE GENOMIC DNA]</scope>
    <source>
        <strain evidence="3">PruArmRojPasFocal</strain>
    </source>
</reference>
<dbReference type="GO" id="GO:0004518">
    <property type="term" value="F:nuclease activity"/>
    <property type="evidence" value="ECO:0007669"/>
    <property type="project" value="TreeGrafter"/>
</dbReference>
<name>A0A6J5Y1M6_PRUAR</name>
<dbReference type="AlphaFoldDB" id="A0A6J5Y1M6"/>
<proteinExistence type="predicted"/>
<accession>A0A6J5Y1M6</accession>
<sequence>MMRNYEGKKGMDSGLCPAVMDIIDLSKATCMEARKACDHISLLSLGKYKTVPAVVESVIRINKKDKIILHIQNEKTWRIAFSLCGVTLPKDEEPYSDEAFELLRRTIVHRRVEVLLETIDEDGYFVGSLLESNTHVAIPLLEAGLAKLLKYGTRLPINHLTKLFRVEKSAKTKKLKIWENHV</sequence>
<dbReference type="InterPro" id="IPR035437">
    <property type="entry name" value="SNase_OB-fold_sf"/>
</dbReference>